<protein>
    <recommendedName>
        <fullName evidence="2">DUF7642 domain-containing protein</fullName>
    </recommendedName>
</protein>
<keyword evidence="4" id="KW-1185">Reference proteome</keyword>
<feature type="domain" description="DUF7642" evidence="2">
    <location>
        <begin position="146"/>
        <end position="245"/>
    </location>
</feature>
<name>A0A9D5C687_9LILI</name>
<keyword evidence="1" id="KW-0472">Membrane</keyword>
<proteinExistence type="predicted"/>
<keyword evidence="1" id="KW-1133">Transmembrane helix</keyword>
<comment type="caution">
    <text evidence="3">The sequence shown here is derived from an EMBL/GenBank/DDBJ whole genome shotgun (WGS) entry which is preliminary data.</text>
</comment>
<dbReference type="OrthoDB" id="785244at2759"/>
<keyword evidence="1" id="KW-0812">Transmembrane</keyword>
<organism evidence="3 4">
    <name type="scientific">Dioscorea zingiberensis</name>
    <dbReference type="NCBI Taxonomy" id="325984"/>
    <lineage>
        <taxon>Eukaryota</taxon>
        <taxon>Viridiplantae</taxon>
        <taxon>Streptophyta</taxon>
        <taxon>Embryophyta</taxon>
        <taxon>Tracheophyta</taxon>
        <taxon>Spermatophyta</taxon>
        <taxon>Magnoliopsida</taxon>
        <taxon>Liliopsida</taxon>
        <taxon>Dioscoreales</taxon>
        <taxon>Dioscoreaceae</taxon>
        <taxon>Dioscorea</taxon>
    </lineage>
</organism>
<dbReference type="AlphaFoldDB" id="A0A9D5C687"/>
<accession>A0A9D5C687</accession>
<reference evidence="3" key="2">
    <citation type="journal article" date="2022" name="Hortic Res">
        <title>The genome of Dioscorea zingiberensis sheds light on the biosynthesis, origin and evolution of the medicinally important diosgenin saponins.</title>
        <authorList>
            <person name="Li Y."/>
            <person name="Tan C."/>
            <person name="Li Z."/>
            <person name="Guo J."/>
            <person name="Li S."/>
            <person name="Chen X."/>
            <person name="Wang C."/>
            <person name="Dai X."/>
            <person name="Yang H."/>
            <person name="Song W."/>
            <person name="Hou L."/>
            <person name="Xu J."/>
            <person name="Tong Z."/>
            <person name="Xu A."/>
            <person name="Yuan X."/>
            <person name="Wang W."/>
            <person name="Yang Q."/>
            <person name="Chen L."/>
            <person name="Sun Z."/>
            <person name="Wang K."/>
            <person name="Pan B."/>
            <person name="Chen J."/>
            <person name="Bao Y."/>
            <person name="Liu F."/>
            <person name="Qi X."/>
            <person name="Gang D.R."/>
            <person name="Wen J."/>
            <person name="Li J."/>
        </authorList>
    </citation>
    <scope>NUCLEOTIDE SEQUENCE</scope>
    <source>
        <strain evidence="3">Dzin_1.0</strain>
    </source>
</reference>
<feature type="transmembrane region" description="Helical" evidence="1">
    <location>
        <begin position="114"/>
        <end position="137"/>
    </location>
</feature>
<evidence type="ECO:0000313" key="3">
    <source>
        <dbReference type="EMBL" id="KAJ0967090.1"/>
    </source>
</evidence>
<dbReference type="PANTHER" id="PTHR35410:SF2">
    <property type="entry name" value="OS02G0640200 PROTEIN"/>
    <property type="match status" value="1"/>
</dbReference>
<dbReference type="PANTHER" id="PTHR35410">
    <property type="entry name" value="EXPRESSED PROTEIN"/>
    <property type="match status" value="1"/>
</dbReference>
<dbReference type="Pfam" id="PF24649">
    <property type="entry name" value="DUF7642"/>
    <property type="match status" value="1"/>
</dbReference>
<evidence type="ECO:0000259" key="2">
    <source>
        <dbReference type="Pfam" id="PF24649"/>
    </source>
</evidence>
<reference evidence="3" key="1">
    <citation type="submission" date="2021-03" db="EMBL/GenBank/DDBJ databases">
        <authorList>
            <person name="Li Z."/>
            <person name="Yang C."/>
        </authorList>
    </citation>
    <scope>NUCLEOTIDE SEQUENCE</scope>
    <source>
        <strain evidence="3">Dzin_1.0</strain>
        <tissue evidence="3">Leaf</tissue>
    </source>
</reference>
<sequence length="333" mass="37528">MRMNQITTPPFVIRAIYQLNPKPSFDPWHYGNSINRDILSKSPNSSCTCSFWKIVIRMLSGHAISLHEGGEENEHSLEDPVADVHDEEDEVSGNVLHRASFDELARNHVQYDTVIWVLISLLLVLAWGVGVIMLLYLPVRRFVLQKDISSRKLYVTANKIVYKATRPSFLPFLGFTKIEKRIPLHLVIDIILEQGCLQSIYGLHTFRIGSIAHGKASPVDELQFQGVSYPKLLRKVIITEAAKSIREVRSWEQPKIHLVEGDSGPSQTRSLSALNRLQSPSGKFIGSPRHAHLQTGVAVPDELLLHKLEEVEQSVKKIESLIGGLETQDDLPR</sequence>
<dbReference type="Proteomes" id="UP001085076">
    <property type="component" value="Miscellaneous, Linkage group lg07"/>
</dbReference>
<evidence type="ECO:0000256" key="1">
    <source>
        <dbReference type="SAM" id="Phobius"/>
    </source>
</evidence>
<dbReference type="InterPro" id="IPR056059">
    <property type="entry name" value="DUF7642"/>
</dbReference>
<dbReference type="EMBL" id="JAGGNH010000007">
    <property type="protein sequence ID" value="KAJ0967090.1"/>
    <property type="molecule type" value="Genomic_DNA"/>
</dbReference>
<gene>
    <name evidence="3" type="ORF">J5N97_024007</name>
</gene>
<evidence type="ECO:0000313" key="4">
    <source>
        <dbReference type="Proteomes" id="UP001085076"/>
    </source>
</evidence>